<evidence type="ECO:0000256" key="1">
    <source>
        <dbReference type="ARBA" id="ARBA00022448"/>
    </source>
</evidence>
<dbReference type="Pfam" id="PF00005">
    <property type="entry name" value="ABC_tran"/>
    <property type="match status" value="1"/>
</dbReference>
<dbReference type="PROSITE" id="PS00211">
    <property type="entry name" value="ABC_TRANSPORTER_1"/>
    <property type="match status" value="1"/>
</dbReference>
<dbReference type="Gene3D" id="3.40.50.300">
    <property type="entry name" value="P-loop containing nucleotide triphosphate hydrolases"/>
    <property type="match status" value="1"/>
</dbReference>
<protein>
    <submittedName>
        <fullName evidence="5">ABC transporter ATP-binding protein</fullName>
    </submittedName>
</protein>
<dbReference type="PANTHER" id="PTHR43023">
    <property type="entry name" value="PROTEIN TRIGALACTOSYLDIACYLGLYCEROL 3, CHLOROPLASTIC"/>
    <property type="match status" value="1"/>
</dbReference>
<dbReference type="GO" id="GO:0005524">
    <property type="term" value="F:ATP binding"/>
    <property type="evidence" value="ECO:0007669"/>
    <property type="project" value="UniProtKB-KW"/>
</dbReference>
<name>A0ABW5JE02_9BACT</name>
<keyword evidence="1" id="KW-0813">Transport</keyword>
<dbReference type="InterPro" id="IPR017871">
    <property type="entry name" value="ABC_transporter-like_CS"/>
</dbReference>
<feature type="domain" description="ABC transporter" evidence="4">
    <location>
        <begin position="2"/>
        <end position="238"/>
    </location>
</feature>
<evidence type="ECO:0000313" key="5">
    <source>
        <dbReference type="EMBL" id="MFD2523824.1"/>
    </source>
</evidence>
<dbReference type="InterPro" id="IPR003439">
    <property type="entry name" value="ABC_transporter-like_ATP-bd"/>
</dbReference>
<evidence type="ECO:0000256" key="2">
    <source>
        <dbReference type="ARBA" id="ARBA00022741"/>
    </source>
</evidence>
<sequence length="252" mass="28566">MIEIKNISKSFNDRKVLDNVSSVFEKGKTSLVIGASGTGKSVLLKCMLDLVRPEKGTTLYDGRDFYIGEDEDKKNIRREMGVLFQGGALFDSQTVHKNVQFPLDMLTEMPEKEKKDRVEFCLHRVGLEGTGNRMPAEISGGMKKRVGIARAIVMNPRYLFCDEPNSGLDPLTSIKIDELIKEITEEYKTTTVIITHDMNSVLSIGDYIMFLYKGKKIWEGNSQTILDASVPELEEFVFSNKALKQMRDDKRH</sequence>
<accession>A0ABW5JE02</accession>
<evidence type="ECO:0000313" key="6">
    <source>
        <dbReference type="Proteomes" id="UP001597510"/>
    </source>
</evidence>
<dbReference type="SMART" id="SM00382">
    <property type="entry name" value="AAA"/>
    <property type="match status" value="1"/>
</dbReference>
<dbReference type="EMBL" id="JBHULC010000038">
    <property type="protein sequence ID" value="MFD2523824.1"/>
    <property type="molecule type" value="Genomic_DNA"/>
</dbReference>
<evidence type="ECO:0000259" key="4">
    <source>
        <dbReference type="PROSITE" id="PS50893"/>
    </source>
</evidence>
<keyword evidence="3 5" id="KW-0067">ATP-binding</keyword>
<dbReference type="SUPFAM" id="SSF52540">
    <property type="entry name" value="P-loop containing nucleoside triphosphate hydrolases"/>
    <property type="match status" value="1"/>
</dbReference>
<keyword evidence="6" id="KW-1185">Reference proteome</keyword>
<dbReference type="RefSeq" id="WP_340234158.1">
    <property type="nucleotide sequence ID" value="NZ_JBBEWC010000001.1"/>
</dbReference>
<proteinExistence type="predicted"/>
<reference evidence="6" key="1">
    <citation type="journal article" date="2019" name="Int. J. Syst. Evol. Microbiol.">
        <title>The Global Catalogue of Microorganisms (GCM) 10K type strain sequencing project: providing services to taxonomists for standard genome sequencing and annotation.</title>
        <authorList>
            <consortium name="The Broad Institute Genomics Platform"/>
            <consortium name="The Broad Institute Genome Sequencing Center for Infectious Disease"/>
            <person name="Wu L."/>
            <person name="Ma J."/>
        </authorList>
    </citation>
    <scope>NUCLEOTIDE SEQUENCE [LARGE SCALE GENOMIC DNA]</scope>
    <source>
        <strain evidence="6">KCTC 52344</strain>
    </source>
</reference>
<comment type="caution">
    <text evidence="5">The sequence shown here is derived from an EMBL/GenBank/DDBJ whole genome shotgun (WGS) entry which is preliminary data.</text>
</comment>
<dbReference type="InterPro" id="IPR003593">
    <property type="entry name" value="AAA+_ATPase"/>
</dbReference>
<gene>
    <name evidence="5" type="ORF">ACFSR2_23185</name>
</gene>
<keyword evidence="2" id="KW-0547">Nucleotide-binding</keyword>
<dbReference type="Proteomes" id="UP001597510">
    <property type="component" value="Unassembled WGS sequence"/>
</dbReference>
<evidence type="ECO:0000256" key="3">
    <source>
        <dbReference type="ARBA" id="ARBA00022840"/>
    </source>
</evidence>
<organism evidence="5 6">
    <name type="scientific">Emticicia soli</name>
    <dbReference type="NCBI Taxonomy" id="2027878"/>
    <lineage>
        <taxon>Bacteria</taxon>
        <taxon>Pseudomonadati</taxon>
        <taxon>Bacteroidota</taxon>
        <taxon>Cytophagia</taxon>
        <taxon>Cytophagales</taxon>
        <taxon>Leadbetterellaceae</taxon>
        <taxon>Emticicia</taxon>
    </lineage>
</organism>
<dbReference type="InterPro" id="IPR027417">
    <property type="entry name" value="P-loop_NTPase"/>
</dbReference>
<dbReference type="PROSITE" id="PS50893">
    <property type="entry name" value="ABC_TRANSPORTER_2"/>
    <property type="match status" value="1"/>
</dbReference>
<dbReference type="PANTHER" id="PTHR43023:SF6">
    <property type="entry name" value="INTERMEMBRANE PHOSPHOLIPID TRANSPORT SYSTEM ATP-BINDING PROTEIN MLAF"/>
    <property type="match status" value="1"/>
</dbReference>